<dbReference type="Proteomes" id="UP000313359">
    <property type="component" value="Unassembled WGS sequence"/>
</dbReference>
<proteinExistence type="predicted"/>
<organism evidence="1 2">
    <name type="scientific">Lentinus tigrinus ALCF2SS1-6</name>
    <dbReference type="NCBI Taxonomy" id="1328759"/>
    <lineage>
        <taxon>Eukaryota</taxon>
        <taxon>Fungi</taxon>
        <taxon>Dikarya</taxon>
        <taxon>Basidiomycota</taxon>
        <taxon>Agaricomycotina</taxon>
        <taxon>Agaricomycetes</taxon>
        <taxon>Polyporales</taxon>
        <taxon>Polyporaceae</taxon>
        <taxon>Lentinus</taxon>
    </lineage>
</organism>
<keyword evidence="2" id="KW-1185">Reference proteome</keyword>
<protein>
    <submittedName>
        <fullName evidence="1">Uncharacterized protein</fullName>
    </submittedName>
</protein>
<evidence type="ECO:0000313" key="2">
    <source>
        <dbReference type="Proteomes" id="UP000313359"/>
    </source>
</evidence>
<accession>A0A5C2SFZ9</accession>
<gene>
    <name evidence="1" type="ORF">L227DRAFT_434018</name>
</gene>
<dbReference type="AlphaFoldDB" id="A0A5C2SFZ9"/>
<evidence type="ECO:0000313" key="1">
    <source>
        <dbReference type="EMBL" id="RPD62703.1"/>
    </source>
</evidence>
<dbReference type="EMBL" id="ML122258">
    <property type="protein sequence ID" value="RPD62703.1"/>
    <property type="molecule type" value="Genomic_DNA"/>
</dbReference>
<sequence length="127" mass="14061">MSSSGLLVAGQFQSLAGPIRLWPHDYAALASNPRTGSRVRYKRCAAVHGVQTDGRGDPISRPIDDVLDHRSNRNWLMQGGKGTALSNIRMIHHLSEDNHSQQAAVKVWTSEIRTRIAIRKRNNIAIG</sequence>
<reference evidence="1" key="1">
    <citation type="journal article" date="2018" name="Genome Biol. Evol.">
        <title>Genomics and development of Lentinus tigrinus, a white-rot wood-decaying mushroom with dimorphic fruiting bodies.</title>
        <authorList>
            <person name="Wu B."/>
            <person name="Xu Z."/>
            <person name="Knudson A."/>
            <person name="Carlson A."/>
            <person name="Chen N."/>
            <person name="Kovaka S."/>
            <person name="LaButti K."/>
            <person name="Lipzen A."/>
            <person name="Pennachio C."/>
            <person name="Riley R."/>
            <person name="Schakwitz W."/>
            <person name="Umezawa K."/>
            <person name="Ohm R.A."/>
            <person name="Grigoriev I.V."/>
            <person name="Nagy L.G."/>
            <person name="Gibbons J."/>
            <person name="Hibbett D."/>
        </authorList>
    </citation>
    <scope>NUCLEOTIDE SEQUENCE [LARGE SCALE GENOMIC DNA]</scope>
    <source>
        <strain evidence="1">ALCF2SS1-6</strain>
    </source>
</reference>
<name>A0A5C2SFZ9_9APHY</name>